<gene>
    <name evidence="2" type="ORF">AMTR_s00066p00196330</name>
</gene>
<feature type="compositionally biased region" description="Pro residues" evidence="1">
    <location>
        <begin position="10"/>
        <end position="19"/>
    </location>
</feature>
<feature type="region of interest" description="Disordered" evidence="1">
    <location>
        <begin position="37"/>
        <end position="83"/>
    </location>
</feature>
<dbReference type="EMBL" id="KI392060">
    <property type="protein sequence ID" value="ERN20340.1"/>
    <property type="molecule type" value="Genomic_DNA"/>
</dbReference>
<reference evidence="3" key="1">
    <citation type="journal article" date="2013" name="Science">
        <title>The Amborella genome and the evolution of flowering plants.</title>
        <authorList>
            <consortium name="Amborella Genome Project"/>
        </authorList>
    </citation>
    <scope>NUCLEOTIDE SEQUENCE [LARGE SCALE GENOMIC DNA]</scope>
</reference>
<dbReference type="Gramene" id="ERN20340">
    <property type="protein sequence ID" value="ERN20340"/>
    <property type="gene ID" value="AMTR_s00066p00196330"/>
</dbReference>
<feature type="region of interest" description="Disordered" evidence="1">
    <location>
        <begin position="1"/>
        <end position="25"/>
    </location>
</feature>
<sequence length="100" mass="10687">MNSGSGSPSSSPPTPPSPLPISVGPNHEKYIFSLSPWSSPSPPFSPTSGPLSSESDSRVPEYRVLLPRGSLAPPPPRSSTFSLDRLTDFSTAPNSCFWNW</sequence>
<evidence type="ECO:0000256" key="1">
    <source>
        <dbReference type="SAM" id="MobiDB-lite"/>
    </source>
</evidence>
<dbReference type="Proteomes" id="UP000017836">
    <property type="component" value="Unassembled WGS sequence"/>
</dbReference>
<name>U5DDN0_AMBTC</name>
<keyword evidence="3" id="KW-1185">Reference proteome</keyword>
<evidence type="ECO:0000313" key="2">
    <source>
        <dbReference type="EMBL" id="ERN20340.1"/>
    </source>
</evidence>
<dbReference type="HOGENOM" id="CLU_154890_0_0_1"/>
<accession>U5DDN0</accession>
<proteinExistence type="predicted"/>
<organism evidence="2 3">
    <name type="scientific">Amborella trichopoda</name>
    <dbReference type="NCBI Taxonomy" id="13333"/>
    <lineage>
        <taxon>Eukaryota</taxon>
        <taxon>Viridiplantae</taxon>
        <taxon>Streptophyta</taxon>
        <taxon>Embryophyta</taxon>
        <taxon>Tracheophyta</taxon>
        <taxon>Spermatophyta</taxon>
        <taxon>Magnoliopsida</taxon>
        <taxon>Amborellales</taxon>
        <taxon>Amborellaceae</taxon>
        <taxon>Amborella</taxon>
    </lineage>
</organism>
<dbReference type="AlphaFoldDB" id="U5DDN0"/>
<evidence type="ECO:0000313" key="3">
    <source>
        <dbReference type="Proteomes" id="UP000017836"/>
    </source>
</evidence>
<protein>
    <submittedName>
        <fullName evidence="2">Uncharacterized protein</fullName>
    </submittedName>
</protein>